<evidence type="ECO:0000256" key="1">
    <source>
        <dbReference type="SAM" id="MobiDB-lite"/>
    </source>
</evidence>
<feature type="compositionally biased region" description="Low complexity" evidence="1">
    <location>
        <begin position="153"/>
        <end position="163"/>
    </location>
</feature>
<organism evidence="2 3">
    <name type="scientific">Aspergillus transmontanensis</name>
    <dbReference type="NCBI Taxonomy" id="1034304"/>
    <lineage>
        <taxon>Eukaryota</taxon>
        <taxon>Fungi</taxon>
        <taxon>Dikarya</taxon>
        <taxon>Ascomycota</taxon>
        <taxon>Pezizomycotina</taxon>
        <taxon>Eurotiomycetes</taxon>
        <taxon>Eurotiomycetidae</taxon>
        <taxon>Eurotiales</taxon>
        <taxon>Aspergillaceae</taxon>
        <taxon>Aspergillus</taxon>
        <taxon>Aspergillus subgen. Circumdati</taxon>
    </lineage>
</organism>
<gene>
    <name evidence="2" type="ORF">BDV41DRAFT_355652</name>
</gene>
<feature type="compositionally biased region" description="Polar residues" evidence="1">
    <location>
        <begin position="124"/>
        <end position="133"/>
    </location>
</feature>
<reference evidence="3" key="1">
    <citation type="submission" date="2019-04" db="EMBL/GenBank/DDBJ databases">
        <title>Friends and foes A comparative genomics studyof 23 Aspergillus species from section Flavi.</title>
        <authorList>
            <consortium name="DOE Joint Genome Institute"/>
            <person name="Kjaerbolling I."/>
            <person name="Vesth T."/>
            <person name="Frisvad J.C."/>
            <person name="Nybo J.L."/>
            <person name="Theobald S."/>
            <person name="Kildgaard S."/>
            <person name="Isbrandt T."/>
            <person name="Kuo A."/>
            <person name="Sato A."/>
            <person name="Lyhne E.K."/>
            <person name="Kogle M.E."/>
            <person name="Wiebenga A."/>
            <person name="Kun R.S."/>
            <person name="Lubbers R.J."/>
            <person name="Makela M.R."/>
            <person name="Barry K."/>
            <person name="Chovatia M."/>
            <person name="Clum A."/>
            <person name="Daum C."/>
            <person name="Haridas S."/>
            <person name="He G."/>
            <person name="LaButti K."/>
            <person name="Lipzen A."/>
            <person name="Mondo S."/>
            <person name="Riley R."/>
            <person name="Salamov A."/>
            <person name="Simmons B.A."/>
            <person name="Magnuson J.K."/>
            <person name="Henrissat B."/>
            <person name="Mortensen U.H."/>
            <person name="Larsen T.O."/>
            <person name="Devries R.P."/>
            <person name="Grigoriev I.V."/>
            <person name="Machida M."/>
            <person name="Baker S.E."/>
            <person name="Andersen M.R."/>
        </authorList>
    </citation>
    <scope>NUCLEOTIDE SEQUENCE [LARGE SCALE GENOMIC DNA]</scope>
    <source>
        <strain evidence="3">CBS 130015</strain>
    </source>
</reference>
<accession>A0A5N6VR05</accession>
<keyword evidence="3" id="KW-1185">Reference proteome</keyword>
<dbReference type="EMBL" id="ML738347">
    <property type="protein sequence ID" value="KAE8310963.1"/>
    <property type="molecule type" value="Genomic_DNA"/>
</dbReference>
<evidence type="ECO:0000313" key="3">
    <source>
        <dbReference type="Proteomes" id="UP000325433"/>
    </source>
</evidence>
<feature type="compositionally biased region" description="Polar residues" evidence="1">
    <location>
        <begin position="143"/>
        <end position="152"/>
    </location>
</feature>
<dbReference type="Proteomes" id="UP000325433">
    <property type="component" value="Unassembled WGS sequence"/>
</dbReference>
<evidence type="ECO:0000313" key="2">
    <source>
        <dbReference type="EMBL" id="KAE8310963.1"/>
    </source>
</evidence>
<name>A0A5N6VR05_9EURO</name>
<feature type="region of interest" description="Disordered" evidence="1">
    <location>
        <begin position="116"/>
        <end position="165"/>
    </location>
</feature>
<protein>
    <submittedName>
        <fullName evidence="2">Uncharacterized protein</fullName>
    </submittedName>
</protein>
<proteinExistence type="predicted"/>
<sequence>MSVNLDNIYFYHPPPPPKLSLSTSRWMSYQTFSAQPRFSHTLLSKPPVDAAATLSMLDRGPTQQSWTSTREGDNSYITRVCNEFNVELERLSMVRITSHTRIAQQPDLERPCDHVNPDGAVRDITQNQNTSHVVTREPAQPEASASNDNKTASQSSVQQSISQEWPNREMCQLVGDVYSSDPASITAEAEQDILGRHGLLSLRA</sequence>
<dbReference type="AlphaFoldDB" id="A0A5N6VR05"/>